<evidence type="ECO:0000256" key="9">
    <source>
        <dbReference type="ARBA" id="ARBA00023201"/>
    </source>
</evidence>
<reference evidence="13" key="2">
    <citation type="journal article" date="2023" name="IMA Fungus">
        <title>Comparative genomic study of the Penicillium genus elucidates a diverse pangenome and 15 lateral gene transfer events.</title>
        <authorList>
            <person name="Petersen C."/>
            <person name="Sorensen T."/>
            <person name="Nielsen M.R."/>
            <person name="Sondergaard T.E."/>
            <person name="Sorensen J.L."/>
            <person name="Fitzpatrick D.A."/>
            <person name="Frisvad J.C."/>
            <person name="Nielsen K.L."/>
        </authorList>
    </citation>
    <scope>NUCLEOTIDE SEQUENCE</scope>
    <source>
        <strain evidence="13">IBT 23319</strain>
    </source>
</reference>
<evidence type="ECO:0000256" key="4">
    <source>
        <dbReference type="ARBA" id="ARBA00022692"/>
    </source>
</evidence>
<feature type="domain" description="Cation/H+ exchanger transmembrane" evidence="12">
    <location>
        <begin position="45"/>
        <end position="282"/>
    </location>
</feature>
<feature type="transmembrane region" description="Helical" evidence="11">
    <location>
        <begin position="70"/>
        <end position="87"/>
    </location>
</feature>
<name>A0A9W9TH12_PENCI</name>
<protein>
    <submittedName>
        <fullName evidence="13">Sodium/hydrogen exchanger family-domain-containing protein</fullName>
    </submittedName>
</protein>
<evidence type="ECO:0000256" key="1">
    <source>
        <dbReference type="ARBA" id="ARBA00004141"/>
    </source>
</evidence>
<evidence type="ECO:0000256" key="5">
    <source>
        <dbReference type="ARBA" id="ARBA00022989"/>
    </source>
</evidence>
<evidence type="ECO:0000259" key="12">
    <source>
        <dbReference type="Pfam" id="PF00999"/>
    </source>
</evidence>
<feature type="transmembrane region" description="Helical" evidence="11">
    <location>
        <begin position="131"/>
        <end position="150"/>
    </location>
</feature>
<comment type="caution">
    <text evidence="13">The sequence shown here is derived from an EMBL/GenBank/DDBJ whole genome shotgun (WGS) entry which is preliminary data.</text>
</comment>
<feature type="region of interest" description="Disordered" evidence="10">
    <location>
        <begin position="421"/>
        <end position="485"/>
    </location>
</feature>
<dbReference type="Gene3D" id="1.20.1530.20">
    <property type="match status" value="3"/>
</dbReference>
<organism evidence="13 14">
    <name type="scientific">Penicillium citrinum</name>
    <dbReference type="NCBI Taxonomy" id="5077"/>
    <lineage>
        <taxon>Eukaryota</taxon>
        <taxon>Fungi</taxon>
        <taxon>Dikarya</taxon>
        <taxon>Ascomycota</taxon>
        <taxon>Pezizomycotina</taxon>
        <taxon>Eurotiomycetes</taxon>
        <taxon>Eurotiomycetidae</taxon>
        <taxon>Eurotiales</taxon>
        <taxon>Aspergillaceae</taxon>
        <taxon>Penicillium</taxon>
    </lineage>
</organism>
<keyword evidence="14" id="KW-1185">Reference proteome</keyword>
<feature type="transmembrane region" description="Helical" evidence="11">
    <location>
        <begin position="368"/>
        <end position="386"/>
    </location>
</feature>
<evidence type="ECO:0000256" key="2">
    <source>
        <dbReference type="ARBA" id="ARBA00022448"/>
    </source>
</evidence>
<keyword evidence="6" id="KW-0915">Sodium</keyword>
<dbReference type="GeneID" id="81386703"/>
<feature type="transmembrane region" description="Helical" evidence="11">
    <location>
        <begin position="12"/>
        <end position="33"/>
    </location>
</feature>
<dbReference type="GO" id="GO:0015297">
    <property type="term" value="F:antiporter activity"/>
    <property type="evidence" value="ECO:0007669"/>
    <property type="project" value="UniProtKB-KW"/>
</dbReference>
<feature type="transmembrane region" description="Helical" evidence="11">
    <location>
        <begin position="244"/>
        <end position="271"/>
    </location>
</feature>
<evidence type="ECO:0000256" key="11">
    <source>
        <dbReference type="SAM" id="Phobius"/>
    </source>
</evidence>
<dbReference type="AlphaFoldDB" id="A0A9W9TH12"/>
<keyword evidence="4 11" id="KW-0812">Transmembrane</keyword>
<feature type="transmembrane region" description="Helical" evidence="11">
    <location>
        <begin position="340"/>
        <end position="356"/>
    </location>
</feature>
<dbReference type="OrthoDB" id="1288932at2759"/>
<evidence type="ECO:0000256" key="10">
    <source>
        <dbReference type="SAM" id="MobiDB-lite"/>
    </source>
</evidence>
<dbReference type="GO" id="GO:1902600">
    <property type="term" value="P:proton transmembrane transport"/>
    <property type="evidence" value="ECO:0007669"/>
    <property type="project" value="InterPro"/>
</dbReference>
<keyword evidence="5 11" id="KW-1133">Transmembrane helix</keyword>
<feature type="transmembrane region" description="Helical" evidence="11">
    <location>
        <begin position="40"/>
        <end position="58"/>
    </location>
</feature>
<keyword evidence="2" id="KW-0813">Transport</keyword>
<dbReference type="GO" id="GO:0016020">
    <property type="term" value="C:membrane"/>
    <property type="evidence" value="ECO:0007669"/>
    <property type="project" value="UniProtKB-SubCell"/>
</dbReference>
<dbReference type="Pfam" id="PF00999">
    <property type="entry name" value="Na_H_Exchanger"/>
    <property type="match status" value="1"/>
</dbReference>
<feature type="compositionally biased region" description="Polar residues" evidence="10">
    <location>
        <begin position="442"/>
        <end position="452"/>
    </location>
</feature>
<evidence type="ECO:0000256" key="3">
    <source>
        <dbReference type="ARBA" id="ARBA00022449"/>
    </source>
</evidence>
<evidence type="ECO:0000256" key="7">
    <source>
        <dbReference type="ARBA" id="ARBA00023065"/>
    </source>
</evidence>
<feature type="compositionally biased region" description="Polar residues" evidence="10">
    <location>
        <begin position="286"/>
        <end position="299"/>
    </location>
</feature>
<proteinExistence type="predicted"/>
<feature type="transmembrane region" description="Helical" evidence="11">
    <location>
        <begin position="202"/>
        <end position="223"/>
    </location>
</feature>
<gene>
    <name evidence="13" type="ORF">N7469_008618</name>
</gene>
<keyword evidence="3" id="KW-0050">Antiport</keyword>
<dbReference type="InterPro" id="IPR006153">
    <property type="entry name" value="Cation/H_exchanger_TM"/>
</dbReference>
<comment type="subcellular location">
    <subcellularLocation>
        <location evidence="1">Membrane</location>
        <topology evidence="1">Multi-pass membrane protein</topology>
    </subcellularLocation>
</comment>
<dbReference type="InterPro" id="IPR038770">
    <property type="entry name" value="Na+/solute_symporter_sf"/>
</dbReference>
<dbReference type="EMBL" id="JAPQKT010000008">
    <property type="protein sequence ID" value="KAJ5222378.1"/>
    <property type="molecule type" value="Genomic_DNA"/>
</dbReference>
<reference evidence="13" key="1">
    <citation type="submission" date="2022-11" db="EMBL/GenBank/DDBJ databases">
        <authorList>
            <person name="Petersen C."/>
        </authorList>
    </citation>
    <scope>NUCLEOTIDE SEQUENCE</scope>
    <source>
        <strain evidence="13">IBT 23319</strain>
    </source>
</reference>
<keyword evidence="7" id="KW-0406">Ion transport</keyword>
<evidence type="ECO:0000313" key="14">
    <source>
        <dbReference type="Proteomes" id="UP001147733"/>
    </source>
</evidence>
<feature type="region of interest" description="Disordered" evidence="10">
    <location>
        <begin position="286"/>
        <end position="321"/>
    </location>
</feature>
<feature type="transmembrane region" description="Helical" evidence="11">
    <location>
        <begin position="537"/>
        <end position="560"/>
    </location>
</feature>
<feature type="transmembrane region" description="Helical" evidence="11">
    <location>
        <begin position="162"/>
        <end position="182"/>
    </location>
</feature>
<evidence type="ECO:0000313" key="13">
    <source>
        <dbReference type="EMBL" id="KAJ5222378.1"/>
    </source>
</evidence>
<evidence type="ECO:0000256" key="8">
    <source>
        <dbReference type="ARBA" id="ARBA00023136"/>
    </source>
</evidence>
<feature type="transmembrane region" description="Helical" evidence="11">
    <location>
        <begin position="99"/>
        <end position="119"/>
    </location>
</feature>
<dbReference type="RefSeq" id="XP_056497301.1">
    <property type="nucleotide sequence ID" value="XM_056647536.1"/>
</dbReference>
<dbReference type="GO" id="GO:0006814">
    <property type="term" value="P:sodium ion transport"/>
    <property type="evidence" value="ECO:0007669"/>
    <property type="project" value="UniProtKB-KW"/>
</dbReference>
<keyword evidence="8 11" id="KW-0472">Membrane</keyword>
<dbReference type="PANTHER" id="PTHR43562">
    <property type="entry name" value="NAPA-TYPE SODIUM/HYDROGEN ANTIPORTER"/>
    <property type="match status" value="1"/>
</dbReference>
<evidence type="ECO:0000256" key="6">
    <source>
        <dbReference type="ARBA" id="ARBA00023053"/>
    </source>
</evidence>
<sequence>MDETSTEAAFAYHEPSIVTFLNQAGFLVALNIVNSCLDSLLYCGLIGQLLVGILWGTPGAKWLDRETETVIQQLGYLGLILLVYEGGLSTSIKAVGANLLVSLCVAVTGIGVPMGLSFILKELVGASSLQAFAAGAALSATSLGTTFTILSTTNLITTRLGTVTTSAAMLDDVIGFVMVQIISNLGGDSSSFDAVTVIRPLFVSFGFAIGLFLICAFFIGPCLEKVARTNSSLPRFTKTWHFAFLFHTALLVGIVAGATYAGTSSLFAAYLSGVIATWLDEKRADSQTPESDAQDTSGSVHGPEQFVQSESSEQSIVHGSDMPTGEKVYETYFKQPANRILIPLFFASIGFAIPITEMFRGNVVWRGIIYSLLMIFGKVITGLWLVRFSFHPFFSFFNSTKTLLSRFRLFCSPTMTKKQKREKGQIAQSSAVLQSDVRTEASHNNTARNRIPNSADAIQETGSGEETPGQPEVHEAEEINSSQRSAISFPEKPKSLYPPSILGLAMVARGEVGYLIASLAQSQGMFSQGPSSETSEIYLVIIWAISICTLVGPICVGTLVKRVKRLQNDRGNSGLDPLGVWGI</sequence>
<keyword evidence="9" id="KW-0739">Sodium transport</keyword>
<dbReference type="Proteomes" id="UP001147733">
    <property type="component" value="Unassembled WGS sequence"/>
</dbReference>
<accession>A0A9W9TH12</accession>
<dbReference type="PANTHER" id="PTHR43562:SF3">
    <property type="entry name" value="SODIUM ION_PROTON EXCHANGER (EUROFUNG)"/>
    <property type="match status" value="1"/>
</dbReference>